<organism evidence="2 3">
    <name type="scientific">Paramuricea clavata</name>
    <name type="common">Red gorgonian</name>
    <name type="synonym">Violescent sea-whip</name>
    <dbReference type="NCBI Taxonomy" id="317549"/>
    <lineage>
        <taxon>Eukaryota</taxon>
        <taxon>Metazoa</taxon>
        <taxon>Cnidaria</taxon>
        <taxon>Anthozoa</taxon>
        <taxon>Octocorallia</taxon>
        <taxon>Malacalcyonacea</taxon>
        <taxon>Plexauridae</taxon>
        <taxon>Paramuricea</taxon>
    </lineage>
</organism>
<comment type="caution">
    <text evidence="2">The sequence shown here is derived from an EMBL/GenBank/DDBJ whole genome shotgun (WGS) entry which is preliminary data.</text>
</comment>
<dbReference type="EMBL" id="CACRXK020000022">
    <property type="protein sequence ID" value="CAB3976954.1"/>
    <property type="molecule type" value="Genomic_DNA"/>
</dbReference>
<feature type="compositionally biased region" description="Polar residues" evidence="1">
    <location>
        <begin position="473"/>
        <end position="486"/>
    </location>
</feature>
<evidence type="ECO:0000256" key="1">
    <source>
        <dbReference type="SAM" id="MobiDB-lite"/>
    </source>
</evidence>
<dbReference type="OrthoDB" id="5980903at2759"/>
<dbReference type="FunFam" id="3.30.420.10:FF:000063">
    <property type="entry name" value="Retrovirus-related Pol polyprotein from transposon 297-like Protein"/>
    <property type="match status" value="1"/>
</dbReference>
<accession>A0A6S7FCG5</accession>
<dbReference type="InterPro" id="IPR012337">
    <property type="entry name" value="RNaseH-like_sf"/>
</dbReference>
<dbReference type="Pfam" id="PF17921">
    <property type="entry name" value="Integrase_H2C2"/>
    <property type="match status" value="1"/>
</dbReference>
<feature type="compositionally biased region" description="Basic residues" evidence="1">
    <location>
        <begin position="414"/>
        <end position="424"/>
    </location>
</feature>
<dbReference type="SUPFAM" id="SSF53098">
    <property type="entry name" value="Ribonuclease H-like"/>
    <property type="match status" value="1"/>
</dbReference>
<dbReference type="PANTHER" id="PTHR37984:SF7">
    <property type="entry name" value="INTEGRASE CATALYTIC DOMAIN-CONTAINING PROTEIN"/>
    <property type="match status" value="1"/>
</dbReference>
<dbReference type="Gene3D" id="1.10.340.70">
    <property type="match status" value="1"/>
</dbReference>
<keyword evidence="3" id="KW-1185">Reference proteome</keyword>
<evidence type="ECO:0000313" key="2">
    <source>
        <dbReference type="EMBL" id="CAB3976954.1"/>
    </source>
</evidence>
<dbReference type="AlphaFoldDB" id="A0A6S7FCG5"/>
<name>A0A6S7FCG5_PARCT</name>
<feature type="region of interest" description="Disordered" evidence="1">
    <location>
        <begin position="351"/>
        <end position="373"/>
    </location>
</feature>
<sequence length="486" mass="56181">MLMQLQAYDINLVYKNGSEMYIADALSRAFPPEIIPERFIHLMSSESYVTHRKLQAIKDEIHTNETMQLLVKQIQDGWPDHKILVPSEVQPYYPYRQELTTEGGLIYKAHNILIPPSLQADTLQKLHQSHQGIEKTKRLARESIFWPGMNSQIEELVSNCSTCLHHTSANQREPLHPHEIPSRPWQKVGTDLFDWNGKPHLIVVDYYSQYPEVSELRNTKARTVINKTKSIFSRHRIPESVVSDNGPQYSSEEYKQFANNHKFIHNTISPRYPQSGGLHEKTVQTVKNLEKCKVANQDPYLALLDYRNTPIDGITPAQALMSRRLRSPLPISQRKLNPKPVNRTTFHAACQQQQQQQRKHYDHTAKSLPPLEKGDAVRFKKDPQAAWTHGTVIQKHEAPQSYVIKSENRTEYRRNRRHLRKTRKHQADLDTPDIDDPQDPIPQPTTNAERNSIQIPIAPNPPQLKTSRYGRRINQNPNYKTCTNGA</sequence>
<dbReference type="InterPro" id="IPR041588">
    <property type="entry name" value="Integrase_H2C2"/>
</dbReference>
<gene>
    <name evidence="2" type="ORF">PACLA_8A036522</name>
</gene>
<reference evidence="2" key="1">
    <citation type="submission" date="2020-04" db="EMBL/GenBank/DDBJ databases">
        <authorList>
            <person name="Alioto T."/>
            <person name="Alioto T."/>
            <person name="Gomez Garrido J."/>
        </authorList>
    </citation>
    <scope>NUCLEOTIDE SEQUENCE</scope>
    <source>
        <strain evidence="2">A484AB</strain>
    </source>
</reference>
<dbReference type="PROSITE" id="PS50994">
    <property type="entry name" value="INTEGRASE"/>
    <property type="match status" value="1"/>
</dbReference>
<dbReference type="InterPro" id="IPR036397">
    <property type="entry name" value="RNaseH_sf"/>
</dbReference>
<dbReference type="GO" id="GO:0015074">
    <property type="term" value="P:DNA integration"/>
    <property type="evidence" value="ECO:0007669"/>
    <property type="project" value="InterPro"/>
</dbReference>
<protein>
    <submittedName>
        <fullName evidence="2">Retrotransposon-like family member retr-1</fullName>
    </submittedName>
</protein>
<proteinExistence type="predicted"/>
<dbReference type="InterPro" id="IPR001584">
    <property type="entry name" value="Integrase_cat-core"/>
</dbReference>
<dbReference type="PANTHER" id="PTHR37984">
    <property type="entry name" value="PROTEIN CBG26694"/>
    <property type="match status" value="1"/>
</dbReference>
<dbReference type="InterPro" id="IPR050951">
    <property type="entry name" value="Retrovirus_Pol_polyprotein"/>
</dbReference>
<feature type="region of interest" description="Disordered" evidence="1">
    <location>
        <begin position="407"/>
        <end position="486"/>
    </location>
</feature>
<dbReference type="Pfam" id="PF00665">
    <property type="entry name" value="rve"/>
    <property type="match status" value="1"/>
</dbReference>
<dbReference type="Gene3D" id="3.30.420.10">
    <property type="entry name" value="Ribonuclease H-like superfamily/Ribonuclease H"/>
    <property type="match status" value="1"/>
</dbReference>
<dbReference type="FunFam" id="1.10.340.70:FF:000003">
    <property type="entry name" value="Protein CBG25708"/>
    <property type="match status" value="1"/>
</dbReference>
<evidence type="ECO:0000313" key="3">
    <source>
        <dbReference type="Proteomes" id="UP001152795"/>
    </source>
</evidence>
<dbReference type="GO" id="GO:0003676">
    <property type="term" value="F:nucleic acid binding"/>
    <property type="evidence" value="ECO:0007669"/>
    <property type="project" value="InterPro"/>
</dbReference>
<dbReference type="Proteomes" id="UP001152795">
    <property type="component" value="Unassembled WGS sequence"/>
</dbReference>